<organism evidence="3 4">
    <name type="scientific">Pseudomonas moraviensis</name>
    <dbReference type="NCBI Taxonomy" id="321662"/>
    <lineage>
        <taxon>Bacteria</taxon>
        <taxon>Pseudomonadati</taxon>
        <taxon>Pseudomonadota</taxon>
        <taxon>Gammaproteobacteria</taxon>
        <taxon>Pseudomonadales</taxon>
        <taxon>Pseudomonadaceae</taxon>
        <taxon>Pseudomonas</taxon>
    </lineage>
</organism>
<gene>
    <name evidence="3" type="ORF">BK674_07295</name>
</gene>
<comment type="caution">
    <text evidence="3">The sequence shown here is derived from an EMBL/GenBank/DDBJ whole genome shotgun (WGS) entry which is preliminary data.</text>
</comment>
<proteinExistence type="inferred from homology"/>
<dbReference type="Pfam" id="PF03658">
    <property type="entry name" value="Ub-RnfH"/>
    <property type="match status" value="1"/>
</dbReference>
<evidence type="ECO:0000256" key="1">
    <source>
        <dbReference type="ARBA" id="ARBA00010645"/>
    </source>
</evidence>
<evidence type="ECO:0000313" key="3">
    <source>
        <dbReference type="EMBL" id="ROO01726.1"/>
    </source>
</evidence>
<dbReference type="PANTHER" id="PTHR37483:SF1">
    <property type="entry name" value="UPF0125 PROTEIN RATB"/>
    <property type="match status" value="1"/>
</dbReference>
<evidence type="ECO:0000313" key="4">
    <source>
        <dbReference type="Proteomes" id="UP000284207"/>
    </source>
</evidence>
<reference evidence="3 4" key="1">
    <citation type="submission" date="2016-10" db="EMBL/GenBank/DDBJ databases">
        <title>Comparative genome analysis of multiple Pseudomonas spp. focuses on biocontrol and plant growth promoting traits.</title>
        <authorList>
            <person name="Tao X.-Y."/>
            <person name="Taylor C.G."/>
        </authorList>
    </citation>
    <scope>NUCLEOTIDE SEQUENCE [LARGE SCALE GENOMIC DNA]</scope>
    <source>
        <strain evidence="3 4">36B3</strain>
    </source>
</reference>
<dbReference type="RefSeq" id="WP_123418244.1">
    <property type="nucleotide sequence ID" value="NZ_JBIVJA010000021.1"/>
</dbReference>
<dbReference type="SUPFAM" id="SSF54285">
    <property type="entry name" value="MoaD/ThiS"/>
    <property type="match status" value="1"/>
</dbReference>
<sequence>MLSASAPSRCTVEPVIDIEVVYAAVDRQVLRAISVAEGVTVRAAAQASGVDAEFPELNLAECPLGIFGKVVTDADARAVQAGDRIEIYRPLLADPKEVRRLRAAKAAEAKARNS</sequence>
<dbReference type="PANTHER" id="PTHR37483">
    <property type="entry name" value="UPF0125 PROTEIN RATB"/>
    <property type="match status" value="1"/>
</dbReference>
<protein>
    <recommendedName>
        <fullName evidence="2">UPF0125 protein BK674_07295</fullName>
    </recommendedName>
</protein>
<dbReference type="EMBL" id="MOCA01000003">
    <property type="protein sequence ID" value="ROO01726.1"/>
    <property type="molecule type" value="Genomic_DNA"/>
</dbReference>
<dbReference type="InterPro" id="IPR016155">
    <property type="entry name" value="Mopterin_synth/thiamin_S_b"/>
</dbReference>
<comment type="similarity">
    <text evidence="1 2">Belongs to the UPF0125 (RnfH) family.</text>
</comment>
<dbReference type="Proteomes" id="UP000284207">
    <property type="component" value="Unassembled WGS sequence"/>
</dbReference>
<dbReference type="InterPro" id="IPR005346">
    <property type="entry name" value="RnfH"/>
</dbReference>
<name>A0A423NTZ0_9PSED</name>
<dbReference type="NCBIfam" id="NF002490">
    <property type="entry name" value="PRK01777.1"/>
    <property type="match status" value="1"/>
</dbReference>
<dbReference type="Gene3D" id="3.10.20.280">
    <property type="entry name" value="RnfH-like"/>
    <property type="match status" value="1"/>
</dbReference>
<dbReference type="AlphaFoldDB" id="A0A423NTZ0"/>
<dbReference type="InterPro" id="IPR037021">
    <property type="entry name" value="RnfH_sf"/>
</dbReference>
<dbReference type="HAMAP" id="MF_00460">
    <property type="entry name" value="UPF0125_RnfH"/>
    <property type="match status" value="1"/>
</dbReference>
<accession>A0A423NTZ0</accession>
<evidence type="ECO:0000256" key="2">
    <source>
        <dbReference type="HAMAP-Rule" id="MF_00460"/>
    </source>
</evidence>